<dbReference type="Gene3D" id="3.40.50.2000">
    <property type="entry name" value="Glycogen Phosphorylase B"/>
    <property type="match status" value="2"/>
</dbReference>
<dbReference type="AlphaFoldDB" id="W6SHN0"/>
<keyword evidence="4" id="KW-1185">Reference proteome</keyword>
<dbReference type="Pfam" id="PF00534">
    <property type="entry name" value="Glycos_transf_1"/>
    <property type="match status" value="1"/>
</dbReference>
<dbReference type="GO" id="GO:0016757">
    <property type="term" value="F:glycosyltransferase activity"/>
    <property type="evidence" value="ECO:0007669"/>
    <property type="project" value="InterPro"/>
</dbReference>
<organism evidence="3 4">
    <name type="scientific">Clostridium bornimense</name>
    <dbReference type="NCBI Taxonomy" id="1216932"/>
    <lineage>
        <taxon>Bacteria</taxon>
        <taxon>Bacillati</taxon>
        <taxon>Bacillota</taxon>
        <taxon>Clostridia</taxon>
        <taxon>Eubacteriales</taxon>
        <taxon>Clostridiaceae</taxon>
        <taxon>Clostridium</taxon>
    </lineage>
</organism>
<reference evidence="3 4" key="1">
    <citation type="submission" date="2013-11" db="EMBL/GenBank/DDBJ databases">
        <title>Complete genome sequence of Clostridum sp. M2/40.</title>
        <authorList>
            <person name="Wibberg D."/>
            <person name="Puehler A."/>
            <person name="Schlueter A."/>
        </authorList>
    </citation>
    <scope>NUCLEOTIDE SEQUENCE [LARGE SCALE GENOMIC DNA]</scope>
    <source>
        <strain evidence="4">M2/40</strain>
    </source>
</reference>
<dbReference type="RefSeq" id="WP_044038950.1">
    <property type="nucleotide sequence ID" value="NZ_HG917868.1"/>
</dbReference>
<evidence type="ECO:0000313" key="4">
    <source>
        <dbReference type="Proteomes" id="UP000019426"/>
    </source>
</evidence>
<dbReference type="SUPFAM" id="SSF53756">
    <property type="entry name" value="UDP-Glycosyltransferase/glycogen phosphorylase"/>
    <property type="match status" value="1"/>
</dbReference>
<dbReference type="Proteomes" id="UP000019426">
    <property type="component" value="Chromosome M2/40_rep1"/>
</dbReference>
<dbReference type="eggNOG" id="COG0438">
    <property type="taxonomic scope" value="Bacteria"/>
</dbReference>
<keyword evidence="1 3" id="KW-0808">Transferase</keyword>
<dbReference type="KEGG" id="clt:CM240_2057"/>
<dbReference type="CDD" id="cd03794">
    <property type="entry name" value="GT4_WbuB-like"/>
    <property type="match status" value="1"/>
</dbReference>
<feature type="domain" description="Glycosyl transferase family 1" evidence="2">
    <location>
        <begin position="223"/>
        <end position="389"/>
    </location>
</feature>
<dbReference type="InterPro" id="IPR001296">
    <property type="entry name" value="Glyco_trans_1"/>
</dbReference>
<dbReference type="PANTHER" id="PTHR46401:SF2">
    <property type="entry name" value="GLYCOSYLTRANSFERASE WBBK-RELATED"/>
    <property type="match status" value="1"/>
</dbReference>
<sequence length="410" mass="47983">MALKKEILIYIPWFYPKSSFEYNDLRDIFNEMKRYFNITIITIDGEGKLLGNKKQRYYEEKKDKINFIRITISKKKIIYDARSIKNFIVYFINAMKITKSLVKVDYVFAVSNPPILGGILGVVGKFIKKTKMIYNVEEFIPEEREVSGAVENKLLLRLQMFIDTYSCRVSDKVILRSKDMRVILQNRFKDTSNMPSNVFINKYIDIDNIYPLDKYDENIYQFKKKYDLENKLVVMYLGDMELYNDLNSIVETISRFRDREDVIFVFSGNGVGRKIAEESALRYRLDNVKFISILKEEFLYAANAADIILVPYMKGMRGILFPEEIYIPMAVGKPIIALLEENSEARNIIENIKCGIVIDSGDYASLYKEIRAVLEEPNIIDGMGRRGREFIENIDRDSIIEKYKKVILET</sequence>
<dbReference type="GO" id="GO:0009103">
    <property type="term" value="P:lipopolysaccharide biosynthetic process"/>
    <property type="evidence" value="ECO:0007669"/>
    <property type="project" value="TreeGrafter"/>
</dbReference>
<protein>
    <submittedName>
        <fullName evidence="3">Glycosyl transferase group 1</fullName>
    </submittedName>
</protein>
<proteinExistence type="predicted"/>
<dbReference type="PANTHER" id="PTHR46401">
    <property type="entry name" value="GLYCOSYLTRANSFERASE WBBK-RELATED"/>
    <property type="match status" value="1"/>
</dbReference>
<gene>
    <name evidence="3" type="ORF">CM240_2057</name>
</gene>
<dbReference type="EMBL" id="HG917868">
    <property type="protein sequence ID" value="CDM69215.2"/>
    <property type="molecule type" value="Genomic_DNA"/>
</dbReference>
<evidence type="ECO:0000313" key="3">
    <source>
        <dbReference type="EMBL" id="CDM69215.2"/>
    </source>
</evidence>
<evidence type="ECO:0000256" key="1">
    <source>
        <dbReference type="ARBA" id="ARBA00022679"/>
    </source>
</evidence>
<accession>W6SHN0</accession>
<name>W6SHN0_9CLOT</name>
<evidence type="ECO:0000259" key="2">
    <source>
        <dbReference type="Pfam" id="PF00534"/>
    </source>
</evidence>
<dbReference type="STRING" id="1216932.CM240_2057"/>